<evidence type="ECO:0000313" key="2">
    <source>
        <dbReference type="Proteomes" id="UP001431131"/>
    </source>
</evidence>
<dbReference type="Gene3D" id="3.90.1720.10">
    <property type="entry name" value="endopeptidase domain like (from Nostoc punctiforme)"/>
    <property type="match status" value="1"/>
</dbReference>
<keyword evidence="2" id="KW-1185">Reference proteome</keyword>
<dbReference type="RefSeq" id="WP_240256307.1">
    <property type="nucleotide sequence ID" value="NZ_JAKTTI010000022.1"/>
</dbReference>
<protein>
    <submittedName>
        <fullName evidence="1">Uncharacterized protein</fullName>
    </submittedName>
</protein>
<dbReference type="AlphaFoldDB" id="A0AAW5EB47"/>
<organism evidence="1 2">
    <name type="scientific">Fredinandcohnia quinoae</name>
    <dbReference type="NCBI Taxonomy" id="2918902"/>
    <lineage>
        <taxon>Bacteria</taxon>
        <taxon>Bacillati</taxon>
        <taxon>Bacillota</taxon>
        <taxon>Bacilli</taxon>
        <taxon>Bacillales</taxon>
        <taxon>Bacillaceae</taxon>
        <taxon>Fredinandcohnia</taxon>
    </lineage>
</organism>
<dbReference type="InterPro" id="IPR038765">
    <property type="entry name" value="Papain-like_cys_pep_sf"/>
</dbReference>
<dbReference type="SUPFAM" id="SSF54001">
    <property type="entry name" value="Cysteine proteinases"/>
    <property type="match status" value="1"/>
</dbReference>
<dbReference type="Proteomes" id="UP001431131">
    <property type="component" value="Unassembled WGS sequence"/>
</dbReference>
<proteinExistence type="predicted"/>
<name>A0AAW5EB47_9BACI</name>
<evidence type="ECO:0000313" key="1">
    <source>
        <dbReference type="EMBL" id="MCH1626388.1"/>
    </source>
</evidence>
<gene>
    <name evidence="1" type="ORF">MJG50_13700</name>
</gene>
<accession>A0AAW5EB47</accession>
<dbReference type="EMBL" id="JAKTTI010000022">
    <property type="protein sequence ID" value="MCH1626388.1"/>
    <property type="molecule type" value="Genomic_DNA"/>
</dbReference>
<comment type="caution">
    <text evidence="1">The sequence shown here is derived from an EMBL/GenBank/DDBJ whole genome shotgun (WGS) entry which is preliminary data.</text>
</comment>
<reference evidence="1" key="1">
    <citation type="submission" date="2022-02" db="EMBL/GenBank/DDBJ databases">
        <title>Fredinandcohnia quinoae sp. nov. isolated from Chenopodium quinoa seeds.</title>
        <authorList>
            <person name="Saati-Santamaria Z."/>
            <person name="Flores-Felix J.D."/>
            <person name="Igual J.M."/>
            <person name="Velazquez E."/>
            <person name="Garcia-Fraile P."/>
            <person name="Martinez-Molina E."/>
        </authorList>
    </citation>
    <scope>NUCLEOTIDE SEQUENCE</scope>
    <source>
        <strain evidence="1">SECRCQ15</strain>
    </source>
</reference>
<sequence>MEERRVYLIFTDTGTLFTRLIKLYTKKRYNHVSLSFDHQLQEIFSFGRKKPYNPFIGGFVREKIDEGLFKKAKCEIYSFTISESNYNQMRMKVKQIEEKRDSYKYNLIGLFAVMLKYQLNRKNAFFCSQFVATILKEGQVVLDKSPCQCKPHDLLGIQSLKLIYRGKLHFYSNISEEKVMEKDQIFGNSISTPIPL</sequence>